<accession>A0A9P4QJ84</accession>
<dbReference type="EMBL" id="ML996331">
    <property type="protein sequence ID" value="KAF2727464.1"/>
    <property type="molecule type" value="Genomic_DNA"/>
</dbReference>
<dbReference type="Proteomes" id="UP000799444">
    <property type="component" value="Unassembled WGS sequence"/>
</dbReference>
<comment type="caution">
    <text evidence="1">The sequence shown here is derived from an EMBL/GenBank/DDBJ whole genome shotgun (WGS) entry which is preliminary data.</text>
</comment>
<reference evidence="1" key="1">
    <citation type="journal article" date="2020" name="Stud. Mycol.">
        <title>101 Dothideomycetes genomes: a test case for predicting lifestyles and emergence of pathogens.</title>
        <authorList>
            <person name="Haridas S."/>
            <person name="Albert R."/>
            <person name="Binder M."/>
            <person name="Bloem J."/>
            <person name="Labutti K."/>
            <person name="Salamov A."/>
            <person name="Andreopoulos B."/>
            <person name="Baker S."/>
            <person name="Barry K."/>
            <person name="Bills G."/>
            <person name="Bluhm B."/>
            <person name="Cannon C."/>
            <person name="Castanera R."/>
            <person name="Culley D."/>
            <person name="Daum C."/>
            <person name="Ezra D."/>
            <person name="Gonzalez J."/>
            <person name="Henrissat B."/>
            <person name="Kuo A."/>
            <person name="Liang C."/>
            <person name="Lipzen A."/>
            <person name="Lutzoni F."/>
            <person name="Magnuson J."/>
            <person name="Mondo S."/>
            <person name="Nolan M."/>
            <person name="Ohm R."/>
            <person name="Pangilinan J."/>
            <person name="Park H.-J."/>
            <person name="Ramirez L."/>
            <person name="Alfaro M."/>
            <person name="Sun H."/>
            <person name="Tritt A."/>
            <person name="Yoshinaga Y."/>
            <person name="Zwiers L.-H."/>
            <person name="Turgeon B."/>
            <person name="Goodwin S."/>
            <person name="Spatafora J."/>
            <person name="Crous P."/>
            <person name="Grigoriev I."/>
        </authorList>
    </citation>
    <scope>NUCLEOTIDE SEQUENCE</scope>
    <source>
        <strain evidence="1">CBS 125425</strain>
    </source>
</reference>
<gene>
    <name evidence="1" type="ORF">EJ04DRAFT_137484</name>
</gene>
<name>A0A9P4QJ84_9PLEO</name>
<evidence type="ECO:0000313" key="1">
    <source>
        <dbReference type="EMBL" id="KAF2727464.1"/>
    </source>
</evidence>
<proteinExistence type="predicted"/>
<dbReference type="AlphaFoldDB" id="A0A9P4QJ84"/>
<sequence>MSSPSRPPPLARPICDRSCLSRELLQTPPPRTTTASILCTSIGVFVIRPTLPRPFLSRIAVRSSGFPCPPPNAAHANLVTLWTEASSPVLLSWSAAASFRGNV</sequence>
<protein>
    <submittedName>
        <fullName evidence="1">Uncharacterized protein</fullName>
    </submittedName>
</protein>
<organism evidence="1 2">
    <name type="scientific">Polyplosphaeria fusca</name>
    <dbReference type="NCBI Taxonomy" id="682080"/>
    <lineage>
        <taxon>Eukaryota</taxon>
        <taxon>Fungi</taxon>
        <taxon>Dikarya</taxon>
        <taxon>Ascomycota</taxon>
        <taxon>Pezizomycotina</taxon>
        <taxon>Dothideomycetes</taxon>
        <taxon>Pleosporomycetidae</taxon>
        <taxon>Pleosporales</taxon>
        <taxon>Tetraplosphaeriaceae</taxon>
        <taxon>Polyplosphaeria</taxon>
    </lineage>
</organism>
<keyword evidence="2" id="KW-1185">Reference proteome</keyword>
<evidence type="ECO:0000313" key="2">
    <source>
        <dbReference type="Proteomes" id="UP000799444"/>
    </source>
</evidence>